<comment type="caution">
    <text evidence="1">The sequence shown here is derived from an EMBL/GenBank/DDBJ whole genome shotgun (WGS) entry which is preliminary data.</text>
</comment>
<gene>
    <name evidence="1" type="ORF">H9849_04885</name>
</gene>
<evidence type="ECO:0000313" key="1">
    <source>
        <dbReference type="EMBL" id="HIX72338.1"/>
    </source>
</evidence>
<proteinExistence type="predicted"/>
<accession>A0A9D1X3K7</accession>
<dbReference type="AlphaFoldDB" id="A0A9D1X3K7"/>
<reference evidence="1" key="2">
    <citation type="submission" date="2021-04" db="EMBL/GenBank/DDBJ databases">
        <authorList>
            <person name="Gilroy R."/>
        </authorList>
    </citation>
    <scope>NUCLEOTIDE SEQUENCE</scope>
    <source>
        <strain evidence="1">ChiSxjej3B15-1167</strain>
    </source>
</reference>
<reference evidence="1" key="1">
    <citation type="journal article" date="2021" name="PeerJ">
        <title>Extensive microbial diversity within the chicken gut microbiome revealed by metagenomics and culture.</title>
        <authorList>
            <person name="Gilroy R."/>
            <person name="Ravi A."/>
            <person name="Getino M."/>
            <person name="Pursley I."/>
            <person name="Horton D.L."/>
            <person name="Alikhan N.F."/>
            <person name="Baker D."/>
            <person name="Gharbi K."/>
            <person name="Hall N."/>
            <person name="Watson M."/>
            <person name="Adriaenssens E.M."/>
            <person name="Foster-Nyarko E."/>
            <person name="Jarju S."/>
            <person name="Secka A."/>
            <person name="Antonio M."/>
            <person name="Oren A."/>
            <person name="Chaudhuri R.R."/>
            <person name="La Ragione R."/>
            <person name="Hildebrand F."/>
            <person name="Pallen M.J."/>
        </authorList>
    </citation>
    <scope>NUCLEOTIDE SEQUENCE</scope>
    <source>
        <strain evidence="1">ChiSxjej3B15-1167</strain>
    </source>
</reference>
<protein>
    <submittedName>
        <fullName evidence="1">YolD-like family protein</fullName>
    </submittedName>
</protein>
<dbReference type="Proteomes" id="UP000886805">
    <property type="component" value="Unassembled WGS sequence"/>
</dbReference>
<sequence>MVHRMSREERAKQFMPFGALKGYPEALEAKTKTPVPRRALSEEMLSELDRRLSELEPGDMVQVCWYDRGEYRDMTGIFARREESAGRLRIGENVIAVRDICGLERM</sequence>
<evidence type="ECO:0000313" key="2">
    <source>
        <dbReference type="Proteomes" id="UP000886805"/>
    </source>
</evidence>
<organism evidence="1 2">
    <name type="scientific">Candidatus Anaerobutyricum stercoripullorum</name>
    <dbReference type="NCBI Taxonomy" id="2838456"/>
    <lineage>
        <taxon>Bacteria</taxon>
        <taxon>Bacillati</taxon>
        <taxon>Bacillota</taxon>
        <taxon>Clostridia</taxon>
        <taxon>Lachnospirales</taxon>
        <taxon>Lachnospiraceae</taxon>
        <taxon>Anaerobutyricum</taxon>
    </lineage>
</organism>
<name>A0A9D1X3K7_9FIRM</name>
<dbReference type="EMBL" id="DXEQ01000132">
    <property type="protein sequence ID" value="HIX72338.1"/>
    <property type="molecule type" value="Genomic_DNA"/>
</dbReference>